<accession>A0A183SIX7</accession>
<gene>
    <name evidence="2" type="ORF">SSLN_LOCUS4175</name>
</gene>
<evidence type="ECO:0000313" key="3">
    <source>
        <dbReference type="Proteomes" id="UP000275846"/>
    </source>
</evidence>
<dbReference type="OrthoDB" id="10412729at2759"/>
<dbReference type="WBParaSite" id="SSLN_0000431901-mRNA-1">
    <property type="protein sequence ID" value="SSLN_0000431901-mRNA-1"/>
    <property type="gene ID" value="SSLN_0000431901"/>
</dbReference>
<sequence length="320" mass="37379">MQAYYKKCGKLQDELSSMRKMDNELKDELKKLVETAPCLPPQPDIMQTYIQGRFDEEYCYCLDNSIRSSETEKEILGAFFDNFHFELYDINQLKDALEGLLAAPRQKTPPDNKVLKEEEGEDSSFDHPLSRALSPSDWPGRTRHLRRTEDLAEIFHERISHLPWFIQSRMARAFRGMLTNQGSKMNPNDYLRFLVDRLDWPKQNYKSLQARMERVWDRLLLSEAERTSQCIRYCLRADSSLVSLQTGVLTPCVVELWEHAAELVTQREEVMGKLAALEFAILHPQYVQLPQDSIEMFFDSQHLNPFDEKEGIIHTSRLAI</sequence>
<proteinExistence type="predicted"/>
<protein>
    <submittedName>
        <fullName evidence="4">DUF4549 domain-containing protein</fullName>
    </submittedName>
</protein>
<evidence type="ECO:0000256" key="1">
    <source>
        <dbReference type="SAM" id="MobiDB-lite"/>
    </source>
</evidence>
<feature type="compositionally biased region" description="Basic and acidic residues" evidence="1">
    <location>
        <begin position="108"/>
        <end position="117"/>
    </location>
</feature>
<dbReference type="AlphaFoldDB" id="A0A183SIX7"/>
<evidence type="ECO:0000313" key="4">
    <source>
        <dbReference type="WBParaSite" id="SSLN_0000431901-mRNA-1"/>
    </source>
</evidence>
<feature type="region of interest" description="Disordered" evidence="1">
    <location>
        <begin position="103"/>
        <end position="133"/>
    </location>
</feature>
<dbReference type="Proteomes" id="UP000275846">
    <property type="component" value="Unassembled WGS sequence"/>
</dbReference>
<keyword evidence="3" id="KW-1185">Reference proteome</keyword>
<name>A0A183SIX7_SCHSO</name>
<evidence type="ECO:0000313" key="2">
    <source>
        <dbReference type="EMBL" id="VDL90560.1"/>
    </source>
</evidence>
<reference evidence="2 3" key="2">
    <citation type="submission" date="2018-11" db="EMBL/GenBank/DDBJ databases">
        <authorList>
            <consortium name="Pathogen Informatics"/>
        </authorList>
    </citation>
    <scope>NUCLEOTIDE SEQUENCE [LARGE SCALE GENOMIC DNA]</scope>
    <source>
        <strain evidence="2 3">NST_G2</strain>
    </source>
</reference>
<reference evidence="4" key="1">
    <citation type="submission" date="2016-06" db="UniProtKB">
        <authorList>
            <consortium name="WormBaseParasite"/>
        </authorList>
    </citation>
    <scope>IDENTIFICATION</scope>
</reference>
<dbReference type="EMBL" id="UYSU01032772">
    <property type="protein sequence ID" value="VDL90560.1"/>
    <property type="molecule type" value="Genomic_DNA"/>
</dbReference>
<organism evidence="4">
    <name type="scientific">Schistocephalus solidus</name>
    <name type="common">Tapeworm</name>
    <dbReference type="NCBI Taxonomy" id="70667"/>
    <lineage>
        <taxon>Eukaryota</taxon>
        <taxon>Metazoa</taxon>
        <taxon>Spiralia</taxon>
        <taxon>Lophotrochozoa</taxon>
        <taxon>Platyhelminthes</taxon>
        <taxon>Cestoda</taxon>
        <taxon>Eucestoda</taxon>
        <taxon>Diphyllobothriidea</taxon>
        <taxon>Diphyllobothriidae</taxon>
        <taxon>Schistocephalus</taxon>
    </lineage>
</organism>